<protein>
    <submittedName>
        <fullName evidence="1">DUF3892 domain-containing protein</fullName>
    </submittedName>
</protein>
<organism evidence="1 2">
    <name type="scientific">Paenibacillus psychroresistens</name>
    <dbReference type="NCBI Taxonomy" id="1778678"/>
    <lineage>
        <taxon>Bacteria</taxon>
        <taxon>Bacillati</taxon>
        <taxon>Bacillota</taxon>
        <taxon>Bacilli</taxon>
        <taxon>Bacillales</taxon>
        <taxon>Paenibacillaceae</taxon>
        <taxon>Paenibacillus</taxon>
    </lineage>
</organism>
<dbReference type="OrthoDB" id="1647761at2"/>
<evidence type="ECO:0000313" key="1">
    <source>
        <dbReference type="EMBL" id="QGQ96152.1"/>
    </source>
</evidence>
<evidence type="ECO:0000313" key="2">
    <source>
        <dbReference type="Proteomes" id="UP000426246"/>
    </source>
</evidence>
<accession>A0A6B8RKM8</accession>
<dbReference type="InterPro" id="IPR024997">
    <property type="entry name" value="DUF3892"/>
</dbReference>
<dbReference type="EMBL" id="CP034235">
    <property type="protein sequence ID" value="QGQ96152.1"/>
    <property type="molecule type" value="Genomic_DNA"/>
</dbReference>
<dbReference type="KEGG" id="ppsc:EHS13_15350"/>
<keyword evidence="2" id="KW-1185">Reference proteome</keyword>
<dbReference type="Proteomes" id="UP000426246">
    <property type="component" value="Chromosome"/>
</dbReference>
<dbReference type="Pfam" id="PF13031">
    <property type="entry name" value="DUF3892"/>
    <property type="match status" value="1"/>
</dbReference>
<dbReference type="RefSeq" id="WP_155701190.1">
    <property type="nucleotide sequence ID" value="NZ_CP034235.1"/>
</dbReference>
<reference evidence="2" key="1">
    <citation type="submission" date="2018-11" db="EMBL/GenBank/DDBJ databases">
        <title>Complete genome sequence of Paenibacillus sp. ML311-T8.</title>
        <authorList>
            <person name="Nam Y.-D."/>
            <person name="Kang J."/>
            <person name="Chung W.-H."/>
            <person name="Park Y.S."/>
        </authorList>
    </citation>
    <scope>NUCLEOTIDE SEQUENCE [LARGE SCALE GENOMIC DNA]</scope>
    <source>
        <strain evidence="2">ML311-T8</strain>
    </source>
</reference>
<proteinExistence type="predicted"/>
<name>A0A6B8RKM8_9BACL</name>
<sequence length="80" mass="9030">MEKQVQTQEQVEAVRKNGDGDIIEFKLSSGKVVDYKSAQEMVKNDQIANLNLFKGRDDEMHIRSNADGDKSNNLDSLPTF</sequence>
<dbReference type="AlphaFoldDB" id="A0A6B8RKM8"/>
<gene>
    <name evidence="1" type="ORF">EHS13_15350</name>
</gene>